<dbReference type="InterPro" id="IPR029068">
    <property type="entry name" value="Glyas_Bleomycin-R_OHBP_Dase"/>
</dbReference>
<comment type="cofactor">
    <cofactor evidence="2">
        <name>a divalent metal cation</name>
        <dbReference type="ChEBI" id="CHEBI:60240"/>
    </cofactor>
</comment>
<keyword evidence="2" id="KW-0456">Lyase</keyword>
<dbReference type="InterPro" id="IPR043700">
    <property type="entry name" value="DSD"/>
</dbReference>
<dbReference type="Gene3D" id="3.20.20.150">
    <property type="entry name" value="Divalent-metal-dependent TIM barrel enzymes"/>
    <property type="match status" value="1"/>
</dbReference>
<feature type="binding site" evidence="2">
    <location>
        <position position="165"/>
    </location>
    <ligand>
        <name>a divalent metal cation</name>
        <dbReference type="ChEBI" id="CHEBI:60240"/>
        <note>catalytic</note>
    </ligand>
</feature>
<feature type="binding site" evidence="2">
    <location>
        <position position="134"/>
    </location>
    <ligand>
        <name>a divalent metal cation</name>
        <dbReference type="ChEBI" id="CHEBI:60240"/>
        <note>catalytic</note>
    </ligand>
</feature>
<dbReference type="UniPathway" id="UPA00088"/>
<dbReference type="InterPro" id="IPR041736">
    <property type="entry name" value="4OHPhenylPyrv_dOase_N"/>
</dbReference>
<name>A0A5B8FUK8_9RHOB</name>
<reference evidence="4 5" key="1">
    <citation type="submission" date="2019-06" db="EMBL/GenBank/DDBJ databases">
        <title>Genome sequence of Rhodobacteraceae bacterium D4M1.</title>
        <authorList>
            <person name="Cao J."/>
        </authorList>
    </citation>
    <scope>NUCLEOTIDE SEQUENCE [LARGE SCALE GENOMIC DNA]</scope>
    <source>
        <strain evidence="4 5">D4M1</strain>
    </source>
</reference>
<dbReference type="HAMAP" id="MF_02238">
    <property type="entry name" value="DSD"/>
    <property type="match status" value="1"/>
</dbReference>
<dbReference type="PANTHER" id="PTHR12110">
    <property type="entry name" value="HYDROXYPYRUVATE ISOMERASE"/>
    <property type="match status" value="1"/>
</dbReference>
<gene>
    <name evidence="4" type="ORF">FDP22_11935</name>
</gene>
<dbReference type="EC" id="4.2.1.118" evidence="2"/>
<dbReference type="InterPro" id="IPR036237">
    <property type="entry name" value="Xyl_isomerase-like_sf"/>
</dbReference>
<feature type="binding site" evidence="2">
    <location>
        <position position="191"/>
    </location>
    <ligand>
        <name>a divalent metal cation</name>
        <dbReference type="ChEBI" id="CHEBI:60240"/>
        <note>catalytic</note>
    </ligand>
</feature>
<dbReference type="AlphaFoldDB" id="A0A5B8FUK8"/>
<evidence type="ECO:0000313" key="4">
    <source>
        <dbReference type="EMBL" id="QDL92426.1"/>
    </source>
</evidence>
<feature type="binding site" evidence="2">
    <location>
        <position position="581"/>
    </location>
    <ligand>
        <name>Mg(2+)</name>
        <dbReference type="ChEBI" id="CHEBI:18420"/>
    </ligand>
</feature>
<dbReference type="SUPFAM" id="SSF54593">
    <property type="entry name" value="Glyoxalase/Bleomycin resistance protein/Dihydroxybiphenyl dioxygenase"/>
    <property type="match status" value="1"/>
</dbReference>
<evidence type="ECO:0000256" key="2">
    <source>
        <dbReference type="HAMAP-Rule" id="MF_02238"/>
    </source>
</evidence>
<dbReference type="EMBL" id="CP040818">
    <property type="protein sequence ID" value="QDL92426.1"/>
    <property type="molecule type" value="Genomic_DNA"/>
</dbReference>
<dbReference type="GO" id="GO:0046872">
    <property type="term" value="F:metal ion binding"/>
    <property type="evidence" value="ECO:0007669"/>
    <property type="project" value="UniProtKB-UniRule"/>
</dbReference>
<protein>
    <recommendedName>
        <fullName evidence="2">3-dehydroshikimate dehydratase</fullName>
        <shortName evidence="2">DSD</shortName>
        <ecNumber evidence="2">4.2.1.118</ecNumber>
    </recommendedName>
</protein>
<dbReference type="CDD" id="cd08342">
    <property type="entry name" value="HPPD_N_like"/>
    <property type="match status" value="1"/>
</dbReference>
<dbReference type="Proteomes" id="UP000305888">
    <property type="component" value="Chromosome"/>
</dbReference>
<dbReference type="InterPro" id="IPR037523">
    <property type="entry name" value="VOC_core"/>
</dbReference>
<dbReference type="PROSITE" id="PS51819">
    <property type="entry name" value="VOC"/>
    <property type="match status" value="2"/>
</dbReference>
<keyword evidence="5" id="KW-1185">Reference proteome</keyword>
<dbReference type="SUPFAM" id="SSF51658">
    <property type="entry name" value="Xylose isomerase-like"/>
    <property type="match status" value="1"/>
</dbReference>
<proteinExistence type="inferred from homology"/>
<dbReference type="GO" id="GO:0016853">
    <property type="term" value="F:isomerase activity"/>
    <property type="evidence" value="ECO:0007669"/>
    <property type="project" value="UniProtKB-KW"/>
</dbReference>
<feature type="binding site" evidence="2">
    <location>
        <position position="239"/>
    </location>
    <ligand>
        <name>a divalent metal cation</name>
        <dbReference type="ChEBI" id="CHEBI:60240"/>
        <note>catalytic</note>
    </ligand>
</feature>
<evidence type="ECO:0000259" key="3">
    <source>
        <dbReference type="PROSITE" id="PS51819"/>
    </source>
</evidence>
<accession>A0A5B8FUK8</accession>
<dbReference type="Gene3D" id="3.10.180.10">
    <property type="entry name" value="2,3-Dihydroxybiphenyl 1,2-Dioxygenase, domain 1"/>
    <property type="match status" value="2"/>
</dbReference>
<feature type="binding site" evidence="2">
    <location>
        <position position="426"/>
    </location>
    <ligand>
        <name>Mg(2+)</name>
        <dbReference type="ChEBI" id="CHEBI:18420"/>
    </ligand>
</feature>
<dbReference type="PANTHER" id="PTHR12110:SF21">
    <property type="entry name" value="XYLOSE ISOMERASE-LIKE TIM BARREL DOMAIN-CONTAINING PROTEIN"/>
    <property type="match status" value="1"/>
</dbReference>
<sequence>MRTSIATVSLGGTLREKLAAIAEAGFEGVEIFEADILAHDGPPREVGAMVRDLGLEIVAFQPFRDFEGMPEPQRARNMERARRKFELMTELGTQNILVCSNCSPRSLGGIDRAAEDLRELAGIAEGFGVTIGFEALAWGRHVSDYRDAWEIVRRADHPRLGIILDSWHILSRGHPVDAIRAIPADRITFVQLADAPRLDMDLLQWSRHFRNFPGQGDLPIARFMEALDATGYDGWLSHEIFNDRFRMASPRRIAEDGERSLIWLTEARRNLPPRVKPERVEWVEFAVDEEGAQKLGALFRTLGFAHVGRHRSKQVQRWAQGAINLVLNTDAEGFANSHHVVHGPSVVALGLRVDDAARALDRAEALRMRTFRQPVGPGELEIPAIRGLGGALNYFVDGQSDLARVWEIEFETLAPVPPGPLTGIDHIAQSMPPEEMLSWRLYYLSLFDFETTPQVDVVDPAGVVESMAVQDAGRAVRICLNSSQSTRTMAARFMSEYFGAGVQHLAFATADIFAAVAAFEAAGVALLPIPENYYDDLEARFDLDPDLADRLRRHNVLYDEDESGRYFQVYTGVFAERFFFEVVQREGYAGFGAPNAPIRLAAQTRLAAHFAMPRS</sequence>
<keyword evidence="1 2" id="KW-0479">Metal-binding</keyword>
<feature type="binding site" evidence="2">
    <location>
        <position position="504"/>
    </location>
    <ligand>
        <name>Mg(2+)</name>
        <dbReference type="ChEBI" id="CHEBI:18420"/>
    </ligand>
</feature>
<keyword evidence="4" id="KW-0670">Pyruvate</keyword>
<dbReference type="Pfam" id="PF14696">
    <property type="entry name" value="Glyoxalase_5"/>
    <property type="match status" value="1"/>
</dbReference>
<keyword evidence="4" id="KW-0413">Isomerase</keyword>
<dbReference type="InterPro" id="IPR013022">
    <property type="entry name" value="Xyl_isomerase-like_TIM-brl"/>
</dbReference>
<dbReference type="InterPro" id="IPR004360">
    <property type="entry name" value="Glyas_Fos-R_dOase_dom"/>
</dbReference>
<dbReference type="Pfam" id="PF01261">
    <property type="entry name" value="AP_endonuc_2"/>
    <property type="match status" value="1"/>
</dbReference>
<comment type="function">
    <text evidence="2">Catalyzes the conversion of 3-dehydroshikimate to protocatechuate (3,4-dihydroxybenzoate), a common intermediate of quinate and shikimate degradation pathways.</text>
</comment>
<dbReference type="GO" id="GO:0046279">
    <property type="term" value="P:3,4-dihydroxybenzoate biosynthetic process"/>
    <property type="evidence" value="ECO:0007669"/>
    <property type="project" value="UniProtKB-UniRule"/>
</dbReference>
<evidence type="ECO:0000256" key="1">
    <source>
        <dbReference type="ARBA" id="ARBA00022723"/>
    </source>
</evidence>
<dbReference type="Pfam" id="PF00903">
    <property type="entry name" value="Glyoxalase"/>
    <property type="match status" value="1"/>
</dbReference>
<comment type="catalytic activity">
    <reaction evidence="2">
        <text>3-dehydroshikimate = 3,4-dihydroxybenzoate + H2O</text>
        <dbReference type="Rhea" id="RHEA:24848"/>
        <dbReference type="ChEBI" id="CHEBI:15377"/>
        <dbReference type="ChEBI" id="CHEBI:16630"/>
        <dbReference type="ChEBI" id="CHEBI:36241"/>
        <dbReference type="EC" id="4.2.1.118"/>
    </reaction>
</comment>
<organism evidence="4 5">
    <name type="scientific">Paroceanicella profunda</name>
    <dbReference type="NCBI Taxonomy" id="2579971"/>
    <lineage>
        <taxon>Bacteria</taxon>
        <taxon>Pseudomonadati</taxon>
        <taxon>Pseudomonadota</taxon>
        <taxon>Alphaproteobacteria</taxon>
        <taxon>Rhodobacterales</taxon>
        <taxon>Paracoccaceae</taxon>
        <taxon>Paroceanicella</taxon>
    </lineage>
</organism>
<dbReference type="GO" id="GO:0046565">
    <property type="term" value="F:3-dehydroshikimate dehydratase activity"/>
    <property type="evidence" value="ECO:0007669"/>
    <property type="project" value="UniProtKB-UniRule"/>
</dbReference>
<comment type="pathway">
    <text evidence="2">Aromatic compound metabolism; 3,4-dihydroxybenzoate biosynthesis.</text>
</comment>
<dbReference type="KEGG" id="ppru:FDP22_11935"/>
<comment type="similarity">
    <text evidence="2">Belongs to the bacterial two-domain DSD family.</text>
</comment>
<dbReference type="OrthoDB" id="9780241at2"/>
<evidence type="ECO:0000313" key="5">
    <source>
        <dbReference type="Proteomes" id="UP000305888"/>
    </source>
</evidence>
<dbReference type="InterPro" id="IPR050312">
    <property type="entry name" value="IolE/XylAMocC-like"/>
</dbReference>
<feature type="domain" description="VOC" evidence="3">
    <location>
        <begin position="423"/>
        <end position="572"/>
    </location>
</feature>
<dbReference type="RefSeq" id="WP_138573245.1">
    <property type="nucleotide sequence ID" value="NZ_CP040818.1"/>
</dbReference>
<feature type="domain" description="VOC" evidence="3">
    <location>
        <begin position="279"/>
        <end position="398"/>
    </location>
</feature>